<feature type="region of interest" description="Disordered" evidence="1">
    <location>
        <begin position="96"/>
        <end position="119"/>
    </location>
</feature>
<evidence type="ECO:0000313" key="2">
    <source>
        <dbReference type="EMBL" id="GAA0897695.1"/>
    </source>
</evidence>
<sequence length="119" mass="13569">MATTKQAADERPPFYDPAVHTDLDQWVYVELVCSCGRIWRQKDPVQLVEPQVRDWLARHAGEGHAPASIAAAVAEQERRRHAAFVVVGREQDYQPRERAYLDTSDTTARPWPAFDQPEA</sequence>
<protein>
    <submittedName>
        <fullName evidence="2">Uncharacterized protein</fullName>
    </submittedName>
</protein>
<evidence type="ECO:0000313" key="3">
    <source>
        <dbReference type="Proteomes" id="UP001499967"/>
    </source>
</evidence>
<dbReference type="EMBL" id="BAAAHP010000187">
    <property type="protein sequence ID" value="GAA0897695.1"/>
    <property type="molecule type" value="Genomic_DNA"/>
</dbReference>
<gene>
    <name evidence="2" type="ORF">GCM10009559_58730</name>
</gene>
<dbReference type="RefSeq" id="WP_343944903.1">
    <property type="nucleotide sequence ID" value="NZ_BAAAHP010000187.1"/>
</dbReference>
<evidence type="ECO:0000256" key="1">
    <source>
        <dbReference type="SAM" id="MobiDB-lite"/>
    </source>
</evidence>
<accession>A0ABN1N8T5</accession>
<comment type="caution">
    <text evidence="2">The sequence shown here is derived from an EMBL/GenBank/DDBJ whole genome shotgun (WGS) entry which is preliminary data.</text>
</comment>
<name>A0ABN1N8T5_9PSEU</name>
<dbReference type="Proteomes" id="UP001499967">
    <property type="component" value="Unassembled WGS sequence"/>
</dbReference>
<keyword evidence="3" id="KW-1185">Reference proteome</keyword>
<proteinExistence type="predicted"/>
<reference evidence="2 3" key="1">
    <citation type="journal article" date="2019" name="Int. J. Syst. Evol. Microbiol.">
        <title>The Global Catalogue of Microorganisms (GCM) 10K type strain sequencing project: providing services to taxonomists for standard genome sequencing and annotation.</title>
        <authorList>
            <consortium name="The Broad Institute Genomics Platform"/>
            <consortium name="The Broad Institute Genome Sequencing Center for Infectious Disease"/>
            <person name="Wu L."/>
            <person name="Ma J."/>
        </authorList>
    </citation>
    <scope>NUCLEOTIDE SEQUENCE [LARGE SCALE GENOMIC DNA]</scope>
    <source>
        <strain evidence="2 3">JCM 11117</strain>
    </source>
</reference>
<organism evidence="2 3">
    <name type="scientific">Pseudonocardia zijingensis</name>
    <dbReference type="NCBI Taxonomy" id="153376"/>
    <lineage>
        <taxon>Bacteria</taxon>
        <taxon>Bacillati</taxon>
        <taxon>Actinomycetota</taxon>
        <taxon>Actinomycetes</taxon>
        <taxon>Pseudonocardiales</taxon>
        <taxon>Pseudonocardiaceae</taxon>
        <taxon>Pseudonocardia</taxon>
    </lineage>
</organism>